<dbReference type="Gene3D" id="3.40.50.150">
    <property type="entry name" value="Vaccinia Virus protein VP39"/>
    <property type="match status" value="1"/>
</dbReference>
<evidence type="ECO:0000256" key="1">
    <source>
        <dbReference type="ARBA" id="ARBA00008361"/>
    </source>
</evidence>
<name>A0ABW2HVJ4_9ACTN</name>
<comment type="similarity">
    <text evidence="1">Belongs to the methyltransferase superfamily.</text>
</comment>
<keyword evidence="3" id="KW-0808">Transferase</keyword>
<evidence type="ECO:0000256" key="2">
    <source>
        <dbReference type="ARBA" id="ARBA00022603"/>
    </source>
</evidence>
<proteinExistence type="inferred from homology"/>
<accession>A0ABW2HVJ4</accession>
<dbReference type="RefSeq" id="WP_378968873.1">
    <property type="nucleotide sequence ID" value="NZ_JBHTBJ010000010.1"/>
</dbReference>
<keyword evidence="6" id="KW-1185">Reference proteome</keyword>
<dbReference type="PANTHER" id="PTHR44942:SF4">
    <property type="entry name" value="METHYLTRANSFERASE TYPE 11 DOMAIN-CONTAINING PROTEIN"/>
    <property type="match status" value="1"/>
</dbReference>
<gene>
    <name evidence="5" type="ORF">ACFQS1_16550</name>
</gene>
<evidence type="ECO:0000313" key="6">
    <source>
        <dbReference type="Proteomes" id="UP001596548"/>
    </source>
</evidence>
<dbReference type="InterPro" id="IPR051052">
    <property type="entry name" value="Diverse_substrate_MTase"/>
</dbReference>
<comment type="caution">
    <text evidence="5">The sequence shown here is derived from an EMBL/GenBank/DDBJ whole genome shotgun (WGS) entry which is preliminary data.</text>
</comment>
<dbReference type="EMBL" id="JBHTBJ010000010">
    <property type="protein sequence ID" value="MFC7275600.1"/>
    <property type="molecule type" value="Genomic_DNA"/>
</dbReference>
<dbReference type="GO" id="GO:0008168">
    <property type="term" value="F:methyltransferase activity"/>
    <property type="evidence" value="ECO:0007669"/>
    <property type="project" value="UniProtKB-KW"/>
</dbReference>
<dbReference type="GO" id="GO:0032259">
    <property type="term" value="P:methylation"/>
    <property type="evidence" value="ECO:0007669"/>
    <property type="project" value="UniProtKB-KW"/>
</dbReference>
<evidence type="ECO:0000313" key="5">
    <source>
        <dbReference type="EMBL" id="MFC7275600.1"/>
    </source>
</evidence>
<organism evidence="5 6">
    <name type="scientific">Paractinoplanes rhizophilus</name>
    <dbReference type="NCBI Taxonomy" id="1416877"/>
    <lineage>
        <taxon>Bacteria</taxon>
        <taxon>Bacillati</taxon>
        <taxon>Actinomycetota</taxon>
        <taxon>Actinomycetes</taxon>
        <taxon>Micromonosporales</taxon>
        <taxon>Micromonosporaceae</taxon>
        <taxon>Paractinoplanes</taxon>
    </lineage>
</organism>
<dbReference type="Proteomes" id="UP001596548">
    <property type="component" value="Unassembled WGS sequence"/>
</dbReference>
<protein>
    <submittedName>
        <fullName evidence="5">Class I SAM-dependent methyltransferase</fullName>
    </submittedName>
</protein>
<dbReference type="InterPro" id="IPR013216">
    <property type="entry name" value="Methyltransf_11"/>
</dbReference>
<keyword evidence="2 5" id="KW-0489">Methyltransferase</keyword>
<evidence type="ECO:0000256" key="3">
    <source>
        <dbReference type="ARBA" id="ARBA00022679"/>
    </source>
</evidence>
<reference evidence="6" key="1">
    <citation type="journal article" date="2019" name="Int. J. Syst. Evol. Microbiol.">
        <title>The Global Catalogue of Microorganisms (GCM) 10K type strain sequencing project: providing services to taxonomists for standard genome sequencing and annotation.</title>
        <authorList>
            <consortium name="The Broad Institute Genomics Platform"/>
            <consortium name="The Broad Institute Genome Sequencing Center for Infectious Disease"/>
            <person name="Wu L."/>
            <person name="Ma J."/>
        </authorList>
    </citation>
    <scope>NUCLEOTIDE SEQUENCE [LARGE SCALE GENOMIC DNA]</scope>
    <source>
        <strain evidence="6">XZYJT-10</strain>
    </source>
</reference>
<dbReference type="CDD" id="cd02440">
    <property type="entry name" value="AdoMet_MTases"/>
    <property type="match status" value="1"/>
</dbReference>
<dbReference type="PANTHER" id="PTHR44942">
    <property type="entry name" value="METHYLTRANSF_11 DOMAIN-CONTAINING PROTEIN"/>
    <property type="match status" value="1"/>
</dbReference>
<dbReference type="Pfam" id="PF08241">
    <property type="entry name" value="Methyltransf_11"/>
    <property type="match status" value="1"/>
</dbReference>
<evidence type="ECO:0000259" key="4">
    <source>
        <dbReference type="Pfam" id="PF08241"/>
    </source>
</evidence>
<sequence>MTGIFGEVASMYDDVRPGYPDDVREKILDRLGRPPAEVVEIGAGTGKATGLLLGLGAPLTAIEPDPRMAAVLRANFPGAGVAETTFENWTAPPGGVGLIACATAWHWMDPQTRHQRARDALRPDGVLAIFHHRYNYADPAQSAAIDELLMRIDPSVPDKDERWVFDDAVASGVWSDVAEHRFHDRPVFGKPRYLALMQTFSPFRRHAPEIRQEILDGLSAILDDFGGSVTFDLRTTLVLATP</sequence>
<dbReference type="InterPro" id="IPR029063">
    <property type="entry name" value="SAM-dependent_MTases_sf"/>
</dbReference>
<feature type="domain" description="Methyltransferase type 11" evidence="4">
    <location>
        <begin position="39"/>
        <end position="129"/>
    </location>
</feature>
<dbReference type="SUPFAM" id="SSF53335">
    <property type="entry name" value="S-adenosyl-L-methionine-dependent methyltransferases"/>
    <property type="match status" value="1"/>
</dbReference>